<name>A0A0S7BZ05_9BACT</name>
<feature type="domain" description="Secretion system C-terminal sorting" evidence="2">
    <location>
        <begin position="2046"/>
        <end position="2112"/>
    </location>
</feature>
<evidence type="ECO:0000313" key="3">
    <source>
        <dbReference type="EMBL" id="GAP42016.1"/>
    </source>
</evidence>
<dbReference type="Gene3D" id="2.60.120.430">
    <property type="entry name" value="Galactose-binding lectin"/>
    <property type="match status" value="5"/>
</dbReference>
<dbReference type="PATRIC" id="fig|1678841.3.peg.175"/>
<feature type="compositionally biased region" description="Low complexity" evidence="1">
    <location>
        <begin position="1698"/>
        <end position="1707"/>
    </location>
</feature>
<evidence type="ECO:0000256" key="1">
    <source>
        <dbReference type="SAM" id="MobiDB-lite"/>
    </source>
</evidence>
<keyword evidence="4" id="KW-1185">Reference proteome</keyword>
<gene>
    <name evidence="3" type="ORF">TBC1_11144</name>
</gene>
<organism evidence="3">
    <name type="scientific">Lentimicrobium saccharophilum</name>
    <dbReference type="NCBI Taxonomy" id="1678841"/>
    <lineage>
        <taxon>Bacteria</taxon>
        <taxon>Pseudomonadati</taxon>
        <taxon>Bacteroidota</taxon>
        <taxon>Bacteroidia</taxon>
        <taxon>Bacteroidales</taxon>
        <taxon>Lentimicrobiaceae</taxon>
        <taxon>Lentimicrobium</taxon>
    </lineage>
</organism>
<proteinExistence type="predicted"/>
<feature type="region of interest" description="Disordered" evidence="1">
    <location>
        <begin position="1694"/>
        <end position="1713"/>
    </location>
</feature>
<dbReference type="Pfam" id="PF18962">
    <property type="entry name" value="Por_Secre_tail"/>
    <property type="match status" value="1"/>
</dbReference>
<sequence>LIVSITFAQNAPVNFETGGYGADWTWTVFENGPNAPLGIITNPDQSGINTSATVASFTALQSGQPWAGCESAHGDDDLGPFVLDATNSIIKIMVWKSVISDVGIKLVAASGWAQAEIKVANTLINQWEELTFDFSAYPNPPGTEGMYDQIVIFPDFNLSGRTQDNVIYFDNITFNEQGTSPGEPTVAAPEPPVREPEDVVSVFSGAYTNVAGTDFNPNWGQTTVVTFPLIAGNETMKYANFNYQGTQFASALDLSGMETLHLDMWTADATGVNISLISTGPVETPYALQITPNQWVSYDIPLTAFAGVNLADVIQLKFDGGNGSQSIYLDNIYFYTEGGVIGDTPRNPVDFETGGYGADWTWTVFENGPNAPLGIIANPDQSGINTSATVAAFTALQSGQPWAGCESAHGDDDLGPFVLDATNSIIKIMVWKPVISDVGIKLVANSGWAQAEIKVANTLINQWEELTFDFSAYPNPPGTEGMYDQIVIFPDFNLSGRTQDNVIYFDNITFNEQGTSPGEPTVAAPEPPVREPEDVVSVFSGAYTNVAGTDFNPNWGQTTVVTFPLIAGNETMKYANFNYQGTQFASALDLSGMETLHLDMWTADATGVNISLISTGPVETPYALQITPNQWVSYDIPLTAFAGVNLADVIQLKFDGGNGSQSIYLDNIYFYTEGGVIGDTPRNPVDFETGGYGADWTWTVFENGPNAPLGIIANPDQSGINTSATVAAFTALQSGQPWAGCESAHGDDDLGPFVLDATNSIIKIMVWKPVISDVGIKLVANSGWAQAEIKVANTLINQWEELTFDFSAYPNPPGTEGMYDQIVIFPDFNLSGRTQDNVIYFDNITFNEQGTSPGEPTVAAPEPPVREPEDVVSVFSGAYTNVAGTDFNPNWGQTTVVTFPLIAGNETMKYANFNYQGTQFASALDLSGMETLHLDMWTADATGVNISLISTGPVETPYALQITPNQWVSYDIPLTAFAGVNLADVIQLKFDGGNGSQSIYLDNIYFYTEGGVIGDTPRNPVDFETGGYGADWTWTVFENGPNAPLGIIANPDQSGINTSATVAAFTALQSGQPWAGCESAHGDDDLGPFVLDATNSIIKIMVWKPVISDVGIKLVANSGWAQAEIKVANTLINQWEELTFDFSAYPNPPGTEGMYDQIVIFPDFDLSGRTQDNVIYFDNITFNEQGTSPGEPTVAAPEPPVREPEDVVSVFSGAYTNVAGTDFNPNWGQTTVVTFPLIAGNETMKYANFNYQGTQFASALDLSGMETLHLDMWTADATGVNISLISTGPVETPYALQITPNQWVSYDIPLTAFAGVNLADVIQLKFDGGNGSQSIYLDNIYFYTEGGVIGDTPRNPVDFETGGYGADWTWTVFENGPNAPLGIIANPDQSGINTSATVAAFTALQSGQPWAGCESAHGDDDLGPFVLDATNSIIKIMVWKPVISDVGIKLVANSGWAQAEIKVANTLINQWEELTFDFSAYPNPPGTEGMYDQIVIFPDFDLSGRTQDNTIYFDNITFNEQEPIVGGPNAPVDFETGGYGADWTWTVFENGPNAPLGIIANPDQSGINSSATVAEFTALQSGQPWAGVESAHGDDDLGPFVLDATNSLIKIMVWKPVISDVGIKLVAASGWAQPEIKVANTLINQWEELTFDFSGYPNPPGTEGMYDQIVIFPDFDLSGRTQDNTIYFDNITFNEQGTTPGEPTAAAPEPPVREPEDVVSVFSGAYTNVAGTDFNPNWGQSTVVTFPLIAGNETMKYANFNYQGTQFASALDLSGMETLHLDMWTADASSVNVFLISTGPVETPYALQITPNQWVSYDIPLTAFAGVDLTDVIQMKFDGGNGSQSIYLDNIYFYTEGGVIGDTPRNPVDFETGGYGADWTWTVFENGPNAPLGIIANPDQSGINTSATVAEFTALQSGQPWAGVESAHGDDDLGPFVLDATNSIIKIMVWKPVISDVGIKLVAASGWAQPEIKVANTLINQWEELTFDFSGYPNPPGTEGMYDQIVIFPDFDLSGRTQDNTIYFDNITFNQLVTNNDLTFPKRILIYPNPVKRGNQIILVADVKQFELFDISGRVLISTNTSIVDTDKLSKGIYVLRIHTRNGDIQTQKLIVK</sequence>
<dbReference type="EMBL" id="DF968182">
    <property type="protein sequence ID" value="GAP42016.1"/>
    <property type="molecule type" value="Genomic_DNA"/>
</dbReference>
<feature type="non-terminal residue" evidence="3">
    <location>
        <position position="1"/>
    </location>
</feature>
<dbReference type="NCBIfam" id="TIGR04183">
    <property type="entry name" value="Por_Secre_tail"/>
    <property type="match status" value="1"/>
</dbReference>
<protein>
    <submittedName>
        <fullName evidence="3">Protein containing Por secretion system C-terminal sorting domain</fullName>
    </submittedName>
</protein>
<evidence type="ECO:0000313" key="4">
    <source>
        <dbReference type="Proteomes" id="UP000053091"/>
    </source>
</evidence>
<accession>A0A0S7BZ05</accession>
<reference evidence="3" key="1">
    <citation type="journal article" date="2015" name="Genome Announc.">
        <title>Draft Genome Sequence of Bacteroidales Strain TBC1, a Novel Isolate from a Methanogenic Wastewater Treatment System.</title>
        <authorList>
            <person name="Tourlousse D.M."/>
            <person name="Matsuura N."/>
            <person name="Sun L."/>
            <person name="Toyonaga M."/>
            <person name="Kuroda K."/>
            <person name="Ohashi A."/>
            <person name="Cruz R."/>
            <person name="Yamaguchi T."/>
            <person name="Sekiguchi Y."/>
        </authorList>
    </citation>
    <scope>NUCLEOTIDE SEQUENCE [LARGE SCALE GENOMIC DNA]</scope>
    <source>
        <strain evidence="3">TBC1</strain>
    </source>
</reference>
<evidence type="ECO:0000259" key="2">
    <source>
        <dbReference type="Pfam" id="PF18962"/>
    </source>
</evidence>
<dbReference type="STRING" id="1678841.TBC1_11144"/>
<dbReference type="InterPro" id="IPR026444">
    <property type="entry name" value="Secre_tail"/>
</dbReference>
<dbReference type="Proteomes" id="UP000053091">
    <property type="component" value="Unassembled WGS sequence"/>
</dbReference>